<comment type="caution">
    <text evidence="1">The sequence shown here is derived from an EMBL/GenBank/DDBJ whole genome shotgun (WGS) entry which is preliminary data.</text>
</comment>
<dbReference type="AlphaFoldDB" id="A0A916YH64"/>
<evidence type="ECO:0000313" key="1">
    <source>
        <dbReference type="EMBL" id="GGD45448.1"/>
    </source>
</evidence>
<accession>A0A916YH64</accession>
<reference evidence="1 2" key="1">
    <citation type="journal article" date="2014" name="Int. J. Syst. Evol. Microbiol.">
        <title>Complete genome sequence of Corynebacterium casei LMG S-19264T (=DSM 44701T), isolated from a smear-ripened cheese.</title>
        <authorList>
            <consortium name="US DOE Joint Genome Institute (JGI-PGF)"/>
            <person name="Walter F."/>
            <person name="Albersmeier A."/>
            <person name="Kalinowski J."/>
            <person name="Ruckert C."/>
        </authorList>
    </citation>
    <scope>NUCLEOTIDE SEQUENCE [LARGE SCALE GENOMIC DNA]</scope>
    <source>
        <strain evidence="1 2">CGMCC 1.15358</strain>
    </source>
</reference>
<dbReference type="OrthoDB" id="7403919at2"/>
<gene>
    <name evidence="1" type="ORF">GCM10010989_19520</name>
</gene>
<dbReference type="RefSeq" id="WP_066761161.1">
    <property type="nucleotide sequence ID" value="NZ_BMIO01000005.1"/>
</dbReference>
<keyword evidence="2" id="KW-1185">Reference proteome</keyword>
<evidence type="ECO:0000313" key="2">
    <source>
        <dbReference type="Proteomes" id="UP000598997"/>
    </source>
</evidence>
<sequence length="324" mass="34557">MAEWLIEDGIGETRAIRVEAGEIVAAKVAWPGELAAGAVVKAKLASRSAGSKRGTARLDDGTEILVDRLPKEASEGASIRIEITRAEIGEGSRVKRAQGRPSDKPLRPAPTLADILKAEGHSVRTVHRFPVEGWDELASDALEGAISFDGGSLLLSPTPAMTLIDIDGVLAPKPLSLAAVPAIADALHRFDIGGSIGIDFPTIEAKADRREVDEALENALSTFPHERTAMNGFGFVQVVSRLTGPSILHRYRRHRMASLARILARRAEGVTEPGTLVLHCHPGVASFISDDWQALLARRTGRQVRIESDGGLAPHAGFAQAVQP</sequence>
<dbReference type="EMBL" id="BMIO01000005">
    <property type="protein sequence ID" value="GGD45448.1"/>
    <property type="molecule type" value="Genomic_DNA"/>
</dbReference>
<proteinExistence type="predicted"/>
<name>A0A916YH64_9SPHN</name>
<protein>
    <submittedName>
        <fullName evidence="1">Uncharacterized protein</fullName>
    </submittedName>
</protein>
<organism evidence="1 2">
    <name type="scientific">Croceicoccus pelagius</name>
    <dbReference type="NCBI Taxonomy" id="1703341"/>
    <lineage>
        <taxon>Bacteria</taxon>
        <taxon>Pseudomonadati</taxon>
        <taxon>Pseudomonadota</taxon>
        <taxon>Alphaproteobacteria</taxon>
        <taxon>Sphingomonadales</taxon>
        <taxon>Erythrobacteraceae</taxon>
        <taxon>Croceicoccus</taxon>
    </lineage>
</organism>
<dbReference type="Proteomes" id="UP000598997">
    <property type="component" value="Unassembled WGS sequence"/>
</dbReference>